<keyword evidence="1" id="KW-0732">Signal</keyword>
<proteinExistence type="predicted"/>
<dbReference type="SUPFAM" id="SSF48695">
    <property type="entry name" value="Multiheme cytochromes"/>
    <property type="match status" value="1"/>
</dbReference>
<evidence type="ECO:0000313" key="3">
    <source>
        <dbReference type="Proteomes" id="UP000207598"/>
    </source>
</evidence>
<dbReference type="AlphaFoldDB" id="A0A238KI35"/>
<dbReference type="EMBL" id="FXYF01000006">
    <property type="protein sequence ID" value="SMX42358.1"/>
    <property type="molecule type" value="Genomic_DNA"/>
</dbReference>
<dbReference type="Proteomes" id="UP000207598">
    <property type="component" value="Unassembled WGS sequence"/>
</dbReference>
<protein>
    <submittedName>
        <fullName evidence="2">Uncharacterized protein</fullName>
    </submittedName>
</protein>
<accession>A0A238KI35</accession>
<gene>
    <name evidence="2" type="ORF">MAA8898_02585</name>
</gene>
<evidence type="ECO:0000313" key="2">
    <source>
        <dbReference type="EMBL" id="SMX42358.1"/>
    </source>
</evidence>
<reference evidence="2 3" key="1">
    <citation type="submission" date="2017-05" db="EMBL/GenBank/DDBJ databases">
        <authorList>
            <person name="Song R."/>
            <person name="Chenine A.L."/>
            <person name="Ruprecht R.M."/>
        </authorList>
    </citation>
    <scope>NUCLEOTIDE SEQUENCE [LARGE SCALE GENOMIC DNA]</scope>
    <source>
        <strain evidence="2 3">CECT 8898</strain>
    </source>
</reference>
<feature type="chain" id="PRO_5013257828" evidence="1">
    <location>
        <begin position="32"/>
        <end position="393"/>
    </location>
</feature>
<evidence type="ECO:0000256" key="1">
    <source>
        <dbReference type="SAM" id="SignalP"/>
    </source>
</evidence>
<sequence>MMTPQRLSRSLLNGLAAAAALVALSAAPSFAQSANTVDSVEGLPTYVVPPSGPFSPNRIAIPNARAIAAWVRGGHSDRASESFAHWDEEGSIPAVCSVCHSGAGFRNFHGLDGSPVGLPESPIPVGGVVDCDTCHNPNLGTVTRVTLPSGLEHPVTVGDAACVTCHSGRAAGASVSKAVADMPDDEINPKLRFVNPHYALAAVTTLGSYGGLGYEYPDKTYAGRFLHAKPVSTCLSCHDPHSLTVTEDTCLMCHETGKASDIRISRVSHDGSGDAAKGIKGDIEANHQRLMGMMKSYAEEVIGTPFVYDGHSYPYFFTDANGDGLKDEADGAPVAYASWAPRLLKAAYNWKVVDADHGIHVHNPHYALELLYDSMEDLAAPIGVDFPKLGLIR</sequence>
<dbReference type="Gene3D" id="1.20.140.10">
    <property type="entry name" value="Butyryl-CoA Dehydrogenase, subunit A, domain 3"/>
    <property type="match status" value="1"/>
</dbReference>
<feature type="signal peptide" evidence="1">
    <location>
        <begin position="1"/>
        <end position="31"/>
    </location>
</feature>
<organism evidence="2 3">
    <name type="scientific">Maliponia aquimaris</name>
    <dbReference type="NCBI Taxonomy" id="1673631"/>
    <lineage>
        <taxon>Bacteria</taxon>
        <taxon>Pseudomonadati</taxon>
        <taxon>Pseudomonadota</taxon>
        <taxon>Alphaproteobacteria</taxon>
        <taxon>Rhodobacterales</taxon>
        <taxon>Paracoccaceae</taxon>
        <taxon>Maliponia</taxon>
    </lineage>
</organism>
<dbReference type="OrthoDB" id="29411at2"/>
<dbReference type="InterPro" id="IPR036280">
    <property type="entry name" value="Multihaem_cyt_sf"/>
</dbReference>
<keyword evidence="3" id="KW-1185">Reference proteome</keyword>
<name>A0A238KI35_9RHOB</name>